<reference evidence="3 4" key="1">
    <citation type="submission" date="2021-05" db="EMBL/GenBank/DDBJ databases">
        <authorList>
            <person name="Zhang Z.D."/>
            <person name="Osman G."/>
        </authorList>
    </citation>
    <scope>NUCLEOTIDE SEQUENCE [LARGE SCALE GENOMIC DNA]</scope>
    <source>
        <strain evidence="3 4">KCTC 32217</strain>
    </source>
</reference>
<accession>A0AAP2CHM8</accession>
<dbReference type="EMBL" id="JAHCMY010000003">
    <property type="protein sequence ID" value="MBS9523899.1"/>
    <property type="molecule type" value="Genomic_DNA"/>
</dbReference>
<dbReference type="AlphaFoldDB" id="A0AAP2CHM8"/>
<keyword evidence="4" id="KW-1185">Reference proteome</keyword>
<evidence type="ECO:0000256" key="2">
    <source>
        <dbReference type="SAM" id="Phobius"/>
    </source>
</evidence>
<sequence length="238" mass="26744">MDKQQPNIDELFRRKLENHQVKPSGLAWEKLDRQLGNKQEAAFPWLRIAASMALIFTMAALIWTSLNLTEELTNPVAEQSTEQNEMVTGEVEPETLDEIVEETIPTETPKAPVSEPAEEVTKPVAPRQAPPVQVEKRTTEEIRQPVAAIKIEEIQIPELEIPALEDQSLLLADADVVRVRIVSSGLSKEEEKETIIDELENKIEKVGNIFNKVDQGFADLQDAKNSLFATITSRKNKN</sequence>
<evidence type="ECO:0000313" key="4">
    <source>
        <dbReference type="Proteomes" id="UP001319104"/>
    </source>
</evidence>
<gene>
    <name evidence="3" type="ORF">KI659_07715</name>
</gene>
<keyword evidence="2" id="KW-0812">Transmembrane</keyword>
<feature type="transmembrane region" description="Helical" evidence="2">
    <location>
        <begin position="45"/>
        <end position="66"/>
    </location>
</feature>
<proteinExistence type="predicted"/>
<comment type="caution">
    <text evidence="3">The sequence shown here is derived from an EMBL/GenBank/DDBJ whole genome shotgun (WGS) entry which is preliminary data.</text>
</comment>
<name>A0AAP2CHM8_9BACT</name>
<feature type="compositionally biased region" description="Low complexity" evidence="1">
    <location>
        <begin position="123"/>
        <end position="133"/>
    </location>
</feature>
<protein>
    <submittedName>
        <fullName evidence="3">Uncharacterized protein</fullName>
    </submittedName>
</protein>
<evidence type="ECO:0000256" key="1">
    <source>
        <dbReference type="SAM" id="MobiDB-lite"/>
    </source>
</evidence>
<dbReference type="RefSeq" id="WP_213944773.1">
    <property type="nucleotide sequence ID" value="NZ_JAHCMY010000003.1"/>
</dbReference>
<dbReference type="Proteomes" id="UP001319104">
    <property type="component" value="Unassembled WGS sequence"/>
</dbReference>
<keyword evidence="2" id="KW-1133">Transmembrane helix</keyword>
<keyword evidence="2" id="KW-0472">Membrane</keyword>
<evidence type="ECO:0000313" key="3">
    <source>
        <dbReference type="EMBL" id="MBS9523899.1"/>
    </source>
</evidence>
<feature type="region of interest" description="Disordered" evidence="1">
    <location>
        <begin position="107"/>
        <end position="138"/>
    </location>
</feature>
<organism evidence="3 4">
    <name type="scientific">Litoribacter ruber</name>
    <dbReference type="NCBI Taxonomy" id="702568"/>
    <lineage>
        <taxon>Bacteria</taxon>
        <taxon>Pseudomonadati</taxon>
        <taxon>Bacteroidota</taxon>
        <taxon>Cytophagia</taxon>
        <taxon>Cytophagales</taxon>
        <taxon>Cyclobacteriaceae</taxon>
        <taxon>Litoribacter</taxon>
    </lineage>
</organism>